<protein>
    <submittedName>
        <fullName evidence="1">Uncharacterized protein</fullName>
    </submittedName>
</protein>
<comment type="caution">
    <text evidence="1">The sequence shown here is derived from an EMBL/GenBank/DDBJ whole genome shotgun (WGS) entry which is preliminary data.</text>
</comment>
<dbReference type="STRING" id="1302689.RG47T_4639"/>
<dbReference type="EMBL" id="MPPL01000001">
    <property type="protein sequence ID" value="OKS89157.1"/>
    <property type="molecule type" value="Genomic_DNA"/>
</dbReference>
<sequence length="179" mass="20502">MIQGLGLKAQNTTGVYLTENDYKDHKLTYASNTDKIQLNEFFGGNTIAVVNEGKKVNLNKNQIFGYRLANQDYRFYNNTAYKIIDTAGFTIYSREKLTQQAKGYAPVVKYFYSVNNKQAVKDLTVANLTASFPKATDFRYSLQNNFRNDAELASYDKVAKQYEVKYLYFAHKSVIANNQ</sequence>
<reference evidence="1 2" key="1">
    <citation type="submission" date="2016-11" db="EMBL/GenBank/DDBJ databases">
        <title>Whole Genome Sequencing of Mucilaginibacter polytrichastri RG4-7(T) isolated from the moss sample.</title>
        <authorList>
            <person name="Li Y."/>
        </authorList>
    </citation>
    <scope>NUCLEOTIDE SEQUENCE [LARGE SCALE GENOMIC DNA]</scope>
    <source>
        <strain evidence="1 2">RG4-7</strain>
    </source>
</reference>
<evidence type="ECO:0000313" key="1">
    <source>
        <dbReference type="EMBL" id="OKS89157.1"/>
    </source>
</evidence>
<proteinExistence type="predicted"/>
<gene>
    <name evidence="1" type="ORF">RG47T_4639</name>
</gene>
<name>A0A1Q6A584_9SPHI</name>
<organism evidence="1 2">
    <name type="scientific">Mucilaginibacter polytrichastri</name>
    <dbReference type="NCBI Taxonomy" id="1302689"/>
    <lineage>
        <taxon>Bacteria</taxon>
        <taxon>Pseudomonadati</taxon>
        <taxon>Bacteroidota</taxon>
        <taxon>Sphingobacteriia</taxon>
        <taxon>Sphingobacteriales</taxon>
        <taxon>Sphingobacteriaceae</taxon>
        <taxon>Mucilaginibacter</taxon>
    </lineage>
</organism>
<evidence type="ECO:0000313" key="2">
    <source>
        <dbReference type="Proteomes" id="UP000186720"/>
    </source>
</evidence>
<accession>A0A1Q6A584</accession>
<keyword evidence="2" id="KW-1185">Reference proteome</keyword>
<dbReference type="Proteomes" id="UP000186720">
    <property type="component" value="Unassembled WGS sequence"/>
</dbReference>
<dbReference type="AlphaFoldDB" id="A0A1Q6A584"/>